<evidence type="ECO:0000256" key="5">
    <source>
        <dbReference type="ARBA" id="ARBA00022777"/>
    </source>
</evidence>
<dbReference type="Gene3D" id="3.30.200.20">
    <property type="entry name" value="Phosphorylase Kinase, domain 1"/>
    <property type="match status" value="1"/>
</dbReference>
<keyword evidence="10" id="KW-1185">Reference proteome</keyword>
<dbReference type="SUPFAM" id="SSF56112">
    <property type="entry name" value="Protein kinase-like (PK-like)"/>
    <property type="match status" value="1"/>
</dbReference>
<evidence type="ECO:0000256" key="4">
    <source>
        <dbReference type="ARBA" id="ARBA00022741"/>
    </source>
</evidence>
<keyword evidence="6 7" id="KW-0067">ATP-binding</keyword>
<feature type="binding site" evidence="7">
    <location>
        <position position="40"/>
    </location>
    <ligand>
        <name>ATP</name>
        <dbReference type="ChEBI" id="CHEBI:30616"/>
    </ligand>
</feature>
<dbReference type="InterPro" id="IPR017441">
    <property type="entry name" value="Protein_kinase_ATP_BS"/>
</dbReference>
<feature type="domain" description="Protein kinase" evidence="8">
    <location>
        <begin position="11"/>
        <end position="272"/>
    </location>
</feature>
<evidence type="ECO:0000256" key="3">
    <source>
        <dbReference type="ARBA" id="ARBA00022679"/>
    </source>
</evidence>
<evidence type="ECO:0000259" key="8">
    <source>
        <dbReference type="PROSITE" id="PS50011"/>
    </source>
</evidence>
<evidence type="ECO:0000313" key="10">
    <source>
        <dbReference type="Proteomes" id="UP000318416"/>
    </source>
</evidence>
<dbReference type="PROSITE" id="PS00108">
    <property type="entry name" value="PROTEIN_KINASE_ST"/>
    <property type="match status" value="1"/>
</dbReference>
<evidence type="ECO:0000256" key="6">
    <source>
        <dbReference type="ARBA" id="ARBA00022840"/>
    </source>
</evidence>
<evidence type="ECO:0000313" key="9">
    <source>
        <dbReference type="EMBL" id="TWE19480.1"/>
    </source>
</evidence>
<dbReference type="InterPro" id="IPR000719">
    <property type="entry name" value="Prot_kinase_dom"/>
</dbReference>
<dbReference type="AlphaFoldDB" id="A0A561EV41"/>
<protein>
    <recommendedName>
        <fullName evidence="1">non-specific serine/threonine protein kinase</fullName>
        <ecNumber evidence="1">2.7.11.1</ecNumber>
    </recommendedName>
</protein>
<dbReference type="CDD" id="cd14014">
    <property type="entry name" value="STKc_PknB_like"/>
    <property type="match status" value="1"/>
</dbReference>
<dbReference type="PROSITE" id="PS50011">
    <property type="entry name" value="PROTEIN_KINASE_DOM"/>
    <property type="match status" value="1"/>
</dbReference>
<dbReference type="SMART" id="SM00220">
    <property type="entry name" value="S_TKc"/>
    <property type="match status" value="1"/>
</dbReference>
<dbReference type="FunFam" id="1.10.510.10:FF:000021">
    <property type="entry name" value="Serine/threonine protein kinase"/>
    <property type="match status" value="1"/>
</dbReference>
<dbReference type="OrthoDB" id="9762169at2"/>
<dbReference type="PROSITE" id="PS00107">
    <property type="entry name" value="PROTEIN_KINASE_ATP"/>
    <property type="match status" value="1"/>
</dbReference>
<keyword evidence="5 9" id="KW-0418">Kinase</keyword>
<dbReference type="GO" id="GO:0005524">
    <property type="term" value="F:ATP binding"/>
    <property type="evidence" value="ECO:0007669"/>
    <property type="project" value="UniProtKB-UniRule"/>
</dbReference>
<keyword evidence="4 7" id="KW-0547">Nucleotide-binding</keyword>
<dbReference type="Proteomes" id="UP000318416">
    <property type="component" value="Unassembled WGS sequence"/>
</dbReference>
<keyword evidence="2 9" id="KW-0723">Serine/threonine-protein kinase</keyword>
<evidence type="ECO:0000256" key="2">
    <source>
        <dbReference type="ARBA" id="ARBA00022527"/>
    </source>
</evidence>
<dbReference type="PANTHER" id="PTHR43289:SF6">
    <property type="entry name" value="SERINE_THREONINE-PROTEIN KINASE NEKL-3"/>
    <property type="match status" value="1"/>
</dbReference>
<reference evidence="9 10" key="1">
    <citation type="submission" date="2019-06" db="EMBL/GenBank/DDBJ databases">
        <title>Sequencing the genomes of 1000 actinobacteria strains.</title>
        <authorList>
            <person name="Klenk H.-P."/>
        </authorList>
    </citation>
    <scope>NUCLEOTIDE SEQUENCE [LARGE SCALE GENOMIC DNA]</scope>
    <source>
        <strain evidence="9 10">DSM 41649</strain>
    </source>
</reference>
<dbReference type="PANTHER" id="PTHR43289">
    <property type="entry name" value="MITOGEN-ACTIVATED PROTEIN KINASE KINASE KINASE 20-RELATED"/>
    <property type="match status" value="1"/>
</dbReference>
<comment type="caution">
    <text evidence="9">The sequence shown here is derived from an EMBL/GenBank/DDBJ whole genome shotgun (WGS) entry which is preliminary data.</text>
</comment>
<proteinExistence type="predicted"/>
<gene>
    <name evidence="9" type="ORF">FB465_4597</name>
</gene>
<name>A0A561EV41_9ACTN</name>
<dbReference type="EC" id="2.7.11.1" evidence="1"/>
<dbReference type="Gene3D" id="1.10.510.10">
    <property type="entry name" value="Transferase(Phosphotransferase) domain 1"/>
    <property type="match status" value="1"/>
</dbReference>
<dbReference type="GO" id="GO:0004674">
    <property type="term" value="F:protein serine/threonine kinase activity"/>
    <property type="evidence" value="ECO:0007669"/>
    <property type="project" value="UniProtKB-KW"/>
</dbReference>
<dbReference type="InterPro" id="IPR008271">
    <property type="entry name" value="Ser/Thr_kinase_AS"/>
</dbReference>
<organism evidence="9 10">
    <name type="scientific">Kitasatospora atroaurantiaca</name>
    <dbReference type="NCBI Taxonomy" id="285545"/>
    <lineage>
        <taxon>Bacteria</taxon>
        <taxon>Bacillati</taxon>
        <taxon>Actinomycetota</taxon>
        <taxon>Actinomycetes</taxon>
        <taxon>Kitasatosporales</taxon>
        <taxon>Streptomycetaceae</taxon>
        <taxon>Kitasatospora</taxon>
    </lineage>
</organism>
<accession>A0A561EV41</accession>
<dbReference type="Pfam" id="PF00069">
    <property type="entry name" value="Pkinase"/>
    <property type="match status" value="1"/>
</dbReference>
<evidence type="ECO:0000256" key="1">
    <source>
        <dbReference type="ARBA" id="ARBA00012513"/>
    </source>
</evidence>
<dbReference type="EMBL" id="VIVR01000001">
    <property type="protein sequence ID" value="TWE19480.1"/>
    <property type="molecule type" value="Genomic_DNA"/>
</dbReference>
<dbReference type="InterPro" id="IPR011009">
    <property type="entry name" value="Kinase-like_dom_sf"/>
</dbReference>
<evidence type="ECO:0000256" key="7">
    <source>
        <dbReference type="PROSITE-ProRule" id="PRU10141"/>
    </source>
</evidence>
<sequence>MKSGDMLHGRYLLVGELGRGGFGVVWRAEDTRLDREVAVKVISDRYVADPRDVRRFDDEARAVARLNHPNIVTLHDLAEAPSGHYLVMELITGRSLAAVLKDGRPEAGLALDWIGQVCSALDAAHRAGIVHRDIKPENIMLTDTGQVKVLDFGIARLEGRSIGLTSTGTVIGSPLYLAPERWSGGAVDGRADLYAVGCILYELCTGRRAFDADSVAELMYRHLDVAPVPPRSLVPSLPAELEELMLDLLAKASADRPADAAEVRRRLGEVRFDRAAELKARADAAWALGAAGDPGAAVRQLQPLIAEFARECGPDDPRTLRTCHDLALWLAADGHPAAAVGLLREILGTGISGEIAAAAAVDLARFERALPRRAAVPTGELAPLLRS</sequence>
<keyword evidence="3" id="KW-0808">Transferase</keyword>